<keyword evidence="2" id="KW-1185">Reference proteome</keyword>
<proteinExistence type="predicted"/>
<dbReference type="EMBL" id="JBHUHR010000046">
    <property type="protein sequence ID" value="MFD2037097.1"/>
    <property type="molecule type" value="Genomic_DNA"/>
</dbReference>
<sequence>MIKIGRGADKNHGLNKPVHDGNAFDFPIDGMWLLAIKVLSKQQ</sequence>
<reference evidence="2" key="1">
    <citation type="journal article" date="2019" name="Int. J. Syst. Evol. Microbiol.">
        <title>The Global Catalogue of Microorganisms (GCM) 10K type strain sequencing project: providing services to taxonomists for standard genome sequencing and annotation.</title>
        <authorList>
            <consortium name="The Broad Institute Genomics Platform"/>
            <consortium name="The Broad Institute Genome Sequencing Center for Infectious Disease"/>
            <person name="Wu L."/>
            <person name="Ma J."/>
        </authorList>
    </citation>
    <scope>NUCLEOTIDE SEQUENCE [LARGE SCALE GENOMIC DNA]</scope>
    <source>
        <strain evidence="2">CGMCC 1.15180</strain>
    </source>
</reference>
<comment type="caution">
    <text evidence="1">The sequence shown here is derived from an EMBL/GenBank/DDBJ whole genome shotgun (WGS) entry which is preliminary data.</text>
</comment>
<gene>
    <name evidence="1" type="ORF">ACFSKL_20025</name>
</gene>
<evidence type="ECO:0000313" key="1">
    <source>
        <dbReference type="EMBL" id="MFD2037097.1"/>
    </source>
</evidence>
<dbReference type="Proteomes" id="UP001597361">
    <property type="component" value="Unassembled WGS sequence"/>
</dbReference>
<evidence type="ECO:0000313" key="2">
    <source>
        <dbReference type="Proteomes" id="UP001597361"/>
    </source>
</evidence>
<protein>
    <submittedName>
        <fullName evidence="1">Uncharacterized protein</fullName>
    </submittedName>
</protein>
<accession>A0ABW4VQM2</accession>
<organism evidence="1 2">
    <name type="scientific">Belliella marina</name>
    <dbReference type="NCBI Taxonomy" id="1644146"/>
    <lineage>
        <taxon>Bacteria</taxon>
        <taxon>Pseudomonadati</taxon>
        <taxon>Bacteroidota</taxon>
        <taxon>Cytophagia</taxon>
        <taxon>Cytophagales</taxon>
        <taxon>Cyclobacteriaceae</taxon>
        <taxon>Belliella</taxon>
    </lineage>
</organism>
<dbReference type="RefSeq" id="WP_376888712.1">
    <property type="nucleotide sequence ID" value="NZ_JBHUHR010000046.1"/>
</dbReference>
<name>A0ABW4VQM2_9BACT</name>